<dbReference type="EMBL" id="AEWT01000011">
    <property type="protein sequence ID" value="EGC69729.1"/>
    <property type="molecule type" value="Genomic_DNA"/>
</dbReference>
<dbReference type="RefSeq" id="WP_005234584.1">
    <property type="nucleotide sequence ID" value="NZ_GL872323.1"/>
</dbReference>
<comment type="caution">
    <text evidence="1">The sequence shown here is derived from an EMBL/GenBank/DDBJ whole genome shotgun (WGS) entry which is preliminary data.</text>
</comment>
<dbReference type="AlphaFoldDB" id="F0EJJ6"/>
<evidence type="ECO:0000313" key="1">
    <source>
        <dbReference type="EMBL" id="EGC69729.1"/>
    </source>
</evidence>
<protein>
    <submittedName>
        <fullName evidence="1">Uncharacterized protein</fullName>
    </submittedName>
</protein>
<accession>F0EJJ6</accession>
<dbReference type="HOGENOM" id="CLU_2464290_0_0_9"/>
<proteinExistence type="predicted"/>
<name>F0EJJ6_ENTCA</name>
<dbReference type="Proteomes" id="UP000004835">
    <property type="component" value="Unassembled WGS sequence"/>
</dbReference>
<evidence type="ECO:0000313" key="2">
    <source>
        <dbReference type="Proteomes" id="UP000004835"/>
    </source>
</evidence>
<reference evidence="1 2" key="1">
    <citation type="submission" date="2011-01" db="EMBL/GenBank/DDBJ databases">
        <authorList>
            <person name="Muzny D."/>
            <person name="Qin X."/>
            <person name="Deng J."/>
            <person name="Jiang H."/>
            <person name="Liu Y."/>
            <person name="Qu J."/>
            <person name="Song X.-Z."/>
            <person name="Zhang L."/>
            <person name="Thornton R."/>
            <person name="Coyle M."/>
            <person name="Francisco L."/>
            <person name="Jackson L."/>
            <person name="Javaid M."/>
            <person name="Korchina V."/>
            <person name="Kovar C."/>
            <person name="Mata R."/>
            <person name="Mathew T."/>
            <person name="Ngo R."/>
            <person name="Nguyen L."/>
            <person name="Nguyen N."/>
            <person name="Okwuonu G."/>
            <person name="Ongeri F."/>
            <person name="Pham C."/>
            <person name="Simmons D."/>
            <person name="Wilczek-Boney K."/>
            <person name="Hale W."/>
            <person name="Jakkamsetti A."/>
            <person name="Pham P."/>
            <person name="Ruth R."/>
            <person name="San Lucas F."/>
            <person name="Warren J."/>
            <person name="Zhang J."/>
            <person name="Zhao Z."/>
            <person name="Zhou C."/>
            <person name="Zhu D."/>
            <person name="Lee S."/>
            <person name="Bess C."/>
            <person name="Blankenburg K."/>
            <person name="Forbes L."/>
            <person name="Fu Q."/>
            <person name="Gubbala S."/>
            <person name="Hirani K."/>
            <person name="Jayaseelan J.C."/>
            <person name="Lara F."/>
            <person name="Munidasa M."/>
            <person name="Palculict T."/>
            <person name="Patil S."/>
            <person name="Pu L.-L."/>
            <person name="Saada N."/>
            <person name="Tang L."/>
            <person name="Weissenberger G."/>
            <person name="Zhu Y."/>
            <person name="Hemphill L."/>
            <person name="Shang Y."/>
            <person name="Youmans B."/>
            <person name="Ayvaz T."/>
            <person name="Ross M."/>
            <person name="Santibanez J."/>
            <person name="Aqrawi P."/>
            <person name="Gross S."/>
            <person name="Joshi V."/>
            <person name="Fowler G."/>
            <person name="Nazareth L."/>
            <person name="Reid J."/>
            <person name="Worley K."/>
            <person name="Petrosino J."/>
            <person name="Highlander S."/>
            <person name="Gibbs R."/>
        </authorList>
    </citation>
    <scope>NUCLEOTIDE SEQUENCE [LARGE SCALE GENOMIC DNA]</scope>
    <source>
        <strain evidence="1 2">ATCC 12755</strain>
    </source>
</reference>
<sequence length="98" mass="11015">MFASRAPSESGTYLKMTGKYSEKNGVTVEVPDLPYADLLRILVSADCSYALTKYDAIFFFLYHRHHHAADCPTNHYDTGDLLLPVAVEGLYLALDRLE</sequence>
<organism evidence="1 2">
    <name type="scientific">Enterococcus casseliflavus ATCC 12755</name>
    <dbReference type="NCBI Taxonomy" id="888066"/>
    <lineage>
        <taxon>Bacteria</taxon>
        <taxon>Bacillati</taxon>
        <taxon>Bacillota</taxon>
        <taxon>Bacilli</taxon>
        <taxon>Lactobacillales</taxon>
        <taxon>Enterococcaceae</taxon>
        <taxon>Enterococcus</taxon>
    </lineage>
</organism>
<gene>
    <name evidence="1" type="ORF">HMPREF9087_1649</name>
</gene>